<accession>A0A5N6X8F5</accession>
<feature type="compositionally biased region" description="Basic residues" evidence="1">
    <location>
        <begin position="117"/>
        <end position="126"/>
    </location>
</feature>
<evidence type="ECO:0000256" key="1">
    <source>
        <dbReference type="SAM" id="MobiDB-lite"/>
    </source>
</evidence>
<proteinExistence type="predicted"/>
<sequence>MELYWLPGRKRNKIKLCEKPRNGRPAASCSIHQAAPDIQLNYHGMARAFGEETTYNSIEARLHHFRQLADVLRDEANSRDIAAIPHNAGHNNAPGKSVSSTPRAPRGARGGITKNAPKSKRGRNYHHSQTPTKRKTEPGNCQSFRPGRLC</sequence>
<keyword evidence="3" id="KW-1185">Reference proteome</keyword>
<gene>
    <name evidence="2" type="ORF">BDV39DRAFT_203131</name>
</gene>
<evidence type="ECO:0000313" key="2">
    <source>
        <dbReference type="EMBL" id="KAE8329192.1"/>
    </source>
</evidence>
<evidence type="ECO:0000313" key="3">
    <source>
        <dbReference type="Proteomes" id="UP000325945"/>
    </source>
</evidence>
<dbReference type="AlphaFoldDB" id="A0A5N6X8F5"/>
<organism evidence="2 3">
    <name type="scientific">Aspergillus sergii</name>
    <dbReference type="NCBI Taxonomy" id="1034303"/>
    <lineage>
        <taxon>Eukaryota</taxon>
        <taxon>Fungi</taxon>
        <taxon>Dikarya</taxon>
        <taxon>Ascomycota</taxon>
        <taxon>Pezizomycotina</taxon>
        <taxon>Eurotiomycetes</taxon>
        <taxon>Eurotiomycetidae</taxon>
        <taxon>Eurotiales</taxon>
        <taxon>Aspergillaceae</taxon>
        <taxon>Aspergillus</taxon>
        <taxon>Aspergillus subgen. Circumdati</taxon>
    </lineage>
</organism>
<reference evidence="3" key="1">
    <citation type="submission" date="2019-04" db="EMBL/GenBank/DDBJ databases">
        <title>Friends and foes A comparative genomics studyof 23 Aspergillus species from section Flavi.</title>
        <authorList>
            <consortium name="DOE Joint Genome Institute"/>
            <person name="Kjaerbolling I."/>
            <person name="Vesth T."/>
            <person name="Frisvad J.C."/>
            <person name="Nybo J.L."/>
            <person name="Theobald S."/>
            <person name="Kildgaard S."/>
            <person name="Isbrandt T."/>
            <person name="Kuo A."/>
            <person name="Sato A."/>
            <person name="Lyhne E.K."/>
            <person name="Kogle M.E."/>
            <person name="Wiebenga A."/>
            <person name="Kun R.S."/>
            <person name="Lubbers R.J."/>
            <person name="Makela M.R."/>
            <person name="Barry K."/>
            <person name="Chovatia M."/>
            <person name="Clum A."/>
            <person name="Daum C."/>
            <person name="Haridas S."/>
            <person name="He G."/>
            <person name="LaButti K."/>
            <person name="Lipzen A."/>
            <person name="Mondo S."/>
            <person name="Riley R."/>
            <person name="Salamov A."/>
            <person name="Simmons B.A."/>
            <person name="Magnuson J.K."/>
            <person name="Henrissat B."/>
            <person name="Mortensen U.H."/>
            <person name="Larsen T.O."/>
            <person name="Devries R.P."/>
            <person name="Grigoriev I.V."/>
            <person name="Machida M."/>
            <person name="Baker S.E."/>
            <person name="Andersen M.R."/>
        </authorList>
    </citation>
    <scope>NUCLEOTIDE SEQUENCE [LARGE SCALE GENOMIC DNA]</scope>
    <source>
        <strain evidence="3">CBS 130017</strain>
    </source>
</reference>
<name>A0A5N6X8F5_9EURO</name>
<feature type="region of interest" description="Disordered" evidence="1">
    <location>
        <begin position="81"/>
        <end position="150"/>
    </location>
</feature>
<dbReference type="EMBL" id="ML741780">
    <property type="protein sequence ID" value="KAE8329192.1"/>
    <property type="molecule type" value="Genomic_DNA"/>
</dbReference>
<protein>
    <submittedName>
        <fullName evidence="2">Uncharacterized protein</fullName>
    </submittedName>
</protein>
<dbReference type="Proteomes" id="UP000325945">
    <property type="component" value="Unassembled WGS sequence"/>
</dbReference>